<proteinExistence type="inferred from homology"/>
<evidence type="ECO:0000256" key="1">
    <source>
        <dbReference type="ARBA" id="ARBA00005254"/>
    </source>
</evidence>
<dbReference type="CDD" id="cd06558">
    <property type="entry name" value="crotonase-like"/>
    <property type="match status" value="1"/>
</dbReference>
<dbReference type="SUPFAM" id="SSF52096">
    <property type="entry name" value="ClpP/crotonase"/>
    <property type="match status" value="1"/>
</dbReference>
<evidence type="ECO:0000313" key="2">
    <source>
        <dbReference type="EMBL" id="KHN96664.1"/>
    </source>
</evidence>
<organism evidence="2 3">
    <name type="scientific">Metarhizium album (strain ARSEF 1941)</name>
    <dbReference type="NCBI Taxonomy" id="1081103"/>
    <lineage>
        <taxon>Eukaryota</taxon>
        <taxon>Fungi</taxon>
        <taxon>Dikarya</taxon>
        <taxon>Ascomycota</taxon>
        <taxon>Pezizomycotina</taxon>
        <taxon>Sordariomycetes</taxon>
        <taxon>Hypocreomycetidae</taxon>
        <taxon>Hypocreales</taxon>
        <taxon>Clavicipitaceae</taxon>
        <taxon>Metarhizium</taxon>
    </lineage>
</organism>
<dbReference type="AlphaFoldDB" id="A0A0B2WSR9"/>
<sequence>MEHNEFKSVIYKTSSDGKVAYIVLNRPKHFNAIDQNIPAELRAALQLANLDSRAHCIVIKGDGPRFCGGYDLGIYAEHGQRGQTEGSQDLSKGYDAFQDYLTMGEATDCHSELFRSHKPTIAQVHGAAVAGGE</sequence>
<comment type="similarity">
    <text evidence="1">Belongs to the enoyl-CoA hydratase/isomerase family.</text>
</comment>
<dbReference type="STRING" id="1081103.A0A0B2WSR9"/>
<dbReference type="InterPro" id="IPR029045">
    <property type="entry name" value="ClpP/crotonase-like_dom_sf"/>
</dbReference>
<dbReference type="Proteomes" id="UP000030816">
    <property type="component" value="Unassembled WGS sequence"/>
</dbReference>
<dbReference type="PANTHER" id="PTHR43802">
    <property type="entry name" value="ENOYL-COA HYDRATASE"/>
    <property type="match status" value="1"/>
</dbReference>
<dbReference type="RefSeq" id="XP_040677730.1">
    <property type="nucleotide sequence ID" value="XM_040824405.1"/>
</dbReference>
<keyword evidence="3" id="KW-1185">Reference proteome</keyword>
<dbReference type="GeneID" id="63740062"/>
<name>A0A0B2WSR9_METAS</name>
<dbReference type="OrthoDB" id="448450at2759"/>
<evidence type="ECO:0000313" key="3">
    <source>
        <dbReference type="Proteomes" id="UP000030816"/>
    </source>
</evidence>
<dbReference type="Pfam" id="PF00378">
    <property type="entry name" value="ECH_1"/>
    <property type="match status" value="1"/>
</dbReference>
<dbReference type="Gene3D" id="3.90.226.10">
    <property type="entry name" value="2-enoyl-CoA Hydratase, Chain A, domain 1"/>
    <property type="match status" value="1"/>
</dbReference>
<gene>
    <name evidence="2" type="ORF">MAM_05607</name>
</gene>
<accession>A0A0B2WSR9</accession>
<reference evidence="2 3" key="1">
    <citation type="journal article" date="2014" name="Proc. Natl. Acad. Sci. U.S.A.">
        <title>Trajectory and genomic determinants of fungal-pathogen speciation and host adaptation.</title>
        <authorList>
            <person name="Hu X."/>
            <person name="Xiao G."/>
            <person name="Zheng P."/>
            <person name="Shang Y."/>
            <person name="Su Y."/>
            <person name="Zhang X."/>
            <person name="Liu X."/>
            <person name="Zhan S."/>
            <person name="St Leger R.J."/>
            <person name="Wang C."/>
        </authorList>
    </citation>
    <scope>NUCLEOTIDE SEQUENCE [LARGE SCALE GENOMIC DNA]</scope>
    <source>
        <strain evidence="2 3">ARSEF 1941</strain>
    </source>
</reference>
<protein>
    <submittedName>
        <fullName evidence="2">Crotonase, core</fullName>
    </submittedName>
</protein>
<comment type="caution">
    <text evidence="2">The sequence shown here is derived from an EMBL/GenBank/DDBJ whole genome shotgun (WGS) entry which is preliminary data.</text>
</comment>
<dbReference type="HOGENOM" id="CLU_1907173_0_0_1"/>
<dbReference type="PANTHER" id="PTHR43802:SF1">
    <property type="entry name" value="IP11341P-RELATED"/>
    <property type="match status" value="1"/>
</dbReference>
<dbReference type="EMBL" id="AZHE01000014">
    <property type="protein sequence ID" value="KHN96664.1"/>
    <property type="molecule type" value="Genomic_DNA"/>
</dbReference>
<dbReference type="InterPro" id="IPR001753">
    <property type="entry name" value="Enoyl-CoA_hydra/iso"/>
</dbReference>